<dbReference type="Proteomes" id="UP001190926">
    <property type="component" value="Unassembled WGS sequence"/>
</dbReference>
<gene>
    <name evidence="7" type="ORF">C2S53_015394</name>
</gene>
<dbReference type="Pfam" id="PF05938">
    <property type="entry name" value="Self-incomp_S1"/>
    <property type="match status" value="1"/>
</dbReference>
<proteinExistence type="inferred from homology"/>
<keyword evidence="8" id="KW-1185">Reference proteome</keyword>
<sequence>MVVVAQTIHIGLPKETQRYEVYVFDVLPQTDSKLIRHCYSGDDDFGNHTLYFNQYQTWNFYVNIFKTTLFSCRLWWGRKTKAFEAFNAKHAKKCETGLANACSWVAKEDGVYFSPNEHYQYGLVKEFDWE</sequence>
<evidence type="ECO:0000256" key="1">
    <source>
        <dbReference type="ARBA" id="ARBA00004613"/>
    </source>
</evidence>
<evidence type="ECO:0000256" key="5">
    <source>
        <dbReference type="ARBA" id="ARBA00022729"/>
    </source>
</evidence>
<dbReference type="GO" id="GO:0060320">
    <property type="term" value="P:rejection of self pollen"/>
    <property type="evidence" value="ECO:0007669"/>
    <property type="project" value="UniProtKB-KW"/>
</dbReference>
<comment type="caution">
    <text evidence="7">The sequence shown here is derived from an EMBL/GenBank/DDBJ whole genome shotgun (WGS) entry which is preliminary data.</text>
</comment>
<organism evidence="7 8">
    <name type="scientific">Perilla frutescens var. hirtella</name>
    <name type="common">Perilla citriodora</name>
    <name type="synonym">Perilla setoyensis</name>
    <dbReference type="NCBI Taxonomy" id="608512"/>
    <lineage>
        <taxon>Eukaryota</taxon>
        <taxon>Viridiplantae</taxon>
        <taxon>Streptophyta</taxon>
        <taxon>Embryophyta</taxon>
        <taxon>Tracheophyta</taxon>
        <taxon>Spermatophyta</taxon>
        <taxon>Magnoliopsida</taxon>
        <taxon>eudicotyledons</taxon>
        <taxon>Gunneridae</taxon>
        <taxon>Pentapetalae</taxon>
        <taxon>asterids</taxon>
        <taxon>lamiids</taxon>
        <taxon>Lamiales</taxon>
        <taxon>Lamiaceae</taxon>
        <taxon>Nepetoideae</taxon>
        <taxon>Elsholtzieae</taxon>
        <taxon>Perilla</taxon>
    </lineage>
</organism>
<comment type="subcellular location">
    <subcellularLocation>
        <location evidence="1 6">Secreted</location>
    </subcellularLocation>
</comment>
<keyword evidence="5" id="KW-0732">Signal</keyword>
<name>A0AAD4J5N5_PERFH</name>
<dbReference type="PANTHER" id="PTHR31232:SF172">
    <property type="entry name" value="S-PROTEIN HOMOLOG"/>
    <property type="match status" value="1"/>
</dbReference>
<dbReference type="InterPro" id="IPR010264">
    <property type="entry name" value="Self-incomp_S1"/>
</dbReference>
<comment type="similarity">
    <text evidence="2 6">Belongs to the plant self-incompatibility (S1) protein family.</text>
</comment>
<dbReference type="PANTHER" id="PTHR31232">
    <property type="match status" value="1"/>
</dbReference>
<evidence type="ECO:0000313" key="8">
    <source>
        <dbReference type="Proteomes" id="UP001190926"/>
    </source>
</evidence>
<reference evidence="7 8" key="1">
    <citation type="journal article" date="2021" name="Nat. Commun.">
        <title>Incipient diploidization of the medicinal plant Perilla within 10,000 years.</title>
        <authorList>
            <person name="Zhang Y."/>
            <person name="Shen Q."/>
            <person name="Leng L."/>
            <person name="Zhang D."/>
            <person name="Chen S."/>
            <person name="Shi Y."/>
            <person name="Ning Z."/>
            <person name="Chen S."/>
        </authorList>
    </citation>
    <scope>NUCLEOTIDE SEQUENCE [LARGE SCALE GENOMIC DNA]</scope>
    <source>
        <strain evidence="8">cv. PC099</strain>
    </source>
</reference>
<keyword evidence="4 6" id="KW-0964">Secreted</keyword>
<dbReference type="AlphaFoldDB" id="A0AAD4J5N5"/>
<evidence type="ECO:0000256" key="3">
    <source>
        <dbReference type="ARBA" id="ARBA00022471"/>
    </source>
</evidence>
<evidence type="ECO:0000256" key="4">
    <source>
        <dbReference type="ARBA" id="ARBA00022525"/>
    </source>
</evidence>
<protein>
    <recommendedName>
        <fullName evidence="6">S-protein homolog</fullName>
    </recommendedName>
</protein>
<evidence type="ECO:0000313" key="7">
    <source>
        <dbReference type="EMBL" id="KAH6827331.1"/>
    </source>
</evidence>
<evidence type="ECO:0000256" key="2">
    <source>
        <dbReference type="ARBA" id="ARBA00005581"/>
    </source>
</evidence>
<dbReference type="EMBL" id="SDAM02000150">
    <property type="protein sequence ID" value="KAH6827331.1"/>
    <property type="molecule type" value="Genomic_DNA"/>
</dbReference>
<keyword evidence="3 6" id="KW-0713">Self-incompatibility</keyword>
<accession>A0AAD4J5N5</accession>
<evidence type="ECO:0000256" key="6">
    <source>
        <dbReference type="RuleBase" id="RU367044"/>
    </source>
</evidence>
<dbReference type="GO" id="GO:0005576">
    <property type="term" value="C:extracellular region"/>
    <property type="evidence" value="ECO:0007669"/>
    <property type="project" value="UniProtKB-SubCell"/>
</dbReference>